<evidence type="ECO:0000313" key="14">
    <source>
        <dbReference type="Proteomes" id="UP001151532"/>
    </source>
</evidence>
<dbReference type="PRINTS" id="PR00385">
    <property type="entry name" value="P450"/>
</dbReference>
<accession>A0A9Q0WF19</accession>
<comment type="cofactor">
    <cofactor evidence="9">
        <name>heme</name>
        <dbReference type="ChEBI" id="CHEBI:30413"/>
    </cofactor>
</comment>
<dbReference type="InterPro" id="IPR053062">
    <property type="entry name" value="CYP450_84A"/>
</dbReference>
<dbReference type="GO" id="GO:0005506">
    <property type="term" value="F:iron ion binding"/>
    <property type="evidence" value="ECO:0007669"/>
    <property type="project" value="InterPro"/>
</dbReference>
<dbReference type="InterPro" id="IPR017972">
    <property type="entry name" value="Cyt_P450_CS"/>
</dbReference>
<keyword evidence="5 12" id="KW-1133">Transmembrane helix</keyword>
<evidence type="ECO:0000256" key="9">
    <source>
        <dbReference type="PIRSR" id="PIRSR602401-1"/>
    </source>
</evidence>
<proteinExistence type="inferred from homology"/>
<evidence type="ECO:0000256" key="11">
    <source>
        <dbReference type="SAM" id="MobiDB-lite"/>
    </source>
</evidence>
<evidence type="ECO:0000256" key="2">
    <source>
        <dbReference type="ARBA" id="ARBA00022617"/>
    </source>
</evidence>
<keyword evidence="4 9" id="KW-0479">Metal-binding</keyword>
<protein>
    <submittedName>
        <fullName evidence="13">CYTOCHROME P450 84A1-RELATED</fullName>
    </submittedName>
</protein>
<reference evidence="13" key="2">
    <citation type="journal article" date="2023" name="Int. J. Mol. Sci.">
        <title>De Novo Assembly and Annotation of 11 Diverse Shrub Willow (Salix) Genomes Reveals Novel Gene Organization in Sex-Linked Regions.</title>
        <authorList>
            <person name="Hyden B."/>
            <person name="Feng K."/>
            <person name="Yates T.B."/>
            <person name="Jawdy S."/>
            <person name="Cereghino C."/>
            <person name="Smart L.B."/>
            <person name="Muchero W."/>
        </authorList>
    </citation>
    <scope>NUCLEOTIDE SEQUENCE</scope>
    <source>
        <tissue evidence="13">Shoot tip</tissue>
    </source>
</reference>
<dbReference type="CDD" id="cd11072">
    <property type="entry name" value="CYP71-like"/>
    <property type="match status" value="1"/>
</dbReference>
<dbReference type="GO" id="GO:0016705">
    <property type="term" value="F:oxidoreductase activity, acting on paired donors, with incorporation or reduction of molecular oxygen"/>
    <property type="evidence" value="ECO:0007669"/>
    <property type="project" value="InterPro"/>
</dbReference>
<evidence type="ECO:0000256" key="1">
    <source>
        <dbReference type="ARBA" id="ARBA00004167"/>
    </source>
</evidence>
<evidence type="ECO:0000313" key="13">
    <source>
        <dbReference type="EMBL" id="KAJ6766009.1"/>
    </source>
</evidence>
<dbReference type="InterPro" id="IPR001128">
    <property type="entry name" value="Cyt_P450"/>
</dbReference>
<evidence type="ECO:0000256" key="8">
    <source>
        <dbReference type="ARBA" id="ARBA00023136"/>
    </source>
</evidence>
<keyword evidence="6 10" id="KW-0560">Oxidoreductase</keyword>
<dbReference type="PROSITE" id="PS00086">
    <property type="entry name" value="CYTOCHROME_P450"/>
    <property type="match status" value="1"/>
</dbReference>
<dbReference type="AlphaFoldDB" id="A0A9Q0WF19"/>
<sequence>MLLEGSPEISSQRQTAPGQVQPQAPPLLARTANGVEEWLEKISSPVLLNLCSLLLPRQKSHCARHNPMDSLQFSPVLFTLVSLFVSIIILLFPFRKKLPYPPGPKGYPIIGNMGMMDQLTHRGLARLSKQYGGLLHLQMGGLHVVAVSTPETAREVLHDIVFANRPANLAIVYLTYDRADMAFANYGPFWRQTRKICAMKLFSRKRAESWASVRDEVESTSRKVLEKTGEPVNIGELVFALTRSITYKAAFGSSSNEGQEEFMAILQEFSKLFGAFNVADFFPWLGWIHHAQDFKRRLARSRNSLDGFIDTIIDEHIITRKKTRESLDSKDENEEVDTDMVDELLAFYSEDASKNNFEESKPGTIKLSKDNIKALIMDVMFGGTETVASAIEWAIAELIKSPEDLKKVQQELVDVVGLNRKVHESDLEKLTYLKCAMKEALRLHPPIPLLLHEAAEDSVLNGYRVPARSRVMINVWAIGRDPNAWEDPDKFKPGRFLDGKAPDFKGKDFEFLAFGSGRRSCPGMQLGLYALEMAVAHLLHCFTWGLPHGMKSDELDMNDVFGLTAPRAVRLVAVPTYRLNCPF</sequence>
<evidence type="ECO:0000256" key="5">
    <source>
        <dbReference type="ARBA" id="ARBA00022989"/>
    </source>
</evidence>
<keyword evidence="14" id="KW-1185">Reference proteome</keyword>
<comment type="similarity">
    <text evidence="10">Belongs to the cytochrome P450 family.</text>
</comment>
<keyword evidence="7 9" id="KW-0408">Iron</keyword>
<comment type="subcellular location">
    <subcellularLocation>
        <location evidence="1">Membrane</location>
        <topology evidence="1">Single-pass membrane protein</topology>
    </subcellularLocation>
</comment>
<evidence type="ECO:0000256" key="10">
    <source>
        <dbReference type="RuleBase" id="RU000461"/>
    </source>
</evidence>
<evidence type="ECO:0000256" key="3">
    <source>
        <dbReference type="ARBA" id="ARBA00022692"/>
    </source>
</evidence>
<keyword evidence="8 12" id="KW-0472">Membrane</keyword>
<evidence type="ECO:0000256" key="6">
    <source>
        <dbReference type="ARBA" id="ARBA00023002"/>
    </source>
</evidence>
<feature type="binding site" description="axial binding residue" evidence="9">
    <location>
        <position position="521"/>
    </location>
    <ligand>
        <name>heme</name>
        <dbReference type="ChEBI" id="CHEBI:30413"/>
    </ligand>
    <ligandPart>
        <name>Fe</name>
        <dbReference type="ChEBI" id="CHEBI:18248"/>
    </ligandPart>
</feature>
<keyword evidence="10" id="KW-0503">Monooxygenase</keyword>
<organism evidence="13 14">
    <name type="scientific">Salix purpurea</name>
    <name type="common">Purple osier willow</name>
    <dbReference type="NCBI Taxonomy" id="77065"/>
    <lineage>
        <taxon>Eukaryota</taxon>
        <taxon>Viridiplantae</taxon>
        <taxon>Streptophyta</taxon>
        <taxon>Embryophyta</taxon>
        <taxon>Tracheophyta</taxon>
        <taxon>Spermatophyta</taxon>
        <taxon>Magnoliopsida</taxon>
        <taxon>eudicotyledons</taxon>
        <taxon>Gunneridae</taxon>
        <taxon>Pentapetalae</taxon>
        <taxon>rosids</taxon>
        <taxon>fabids</taxon>
        <taxon>Malpighiales</taxon>
        <taxon>Salicaceae</taxon>
        <taxon>Saliceae</taxon>
        <taxon>Salix</taxon>
    </lineage>
</organism>
<dbReference type="GO" id="GO:0004497">
    <property type="term" value="F:monooxygenase activity"/>
    <property type="evidence" value="ECO:0007669"/>
    <property type="project" value="UniProtKB-KW"/>
</dbReference>
<dbReference type="InterPro" id="IPR002401">
    <property type="entry name" value="Cyt_P450_E_grp-I"/>
</dbReference>
<evidence type="ECO:0000256" key="7">
    <source>
        <dbReference type="ARBA" id="ARBA00023004"/>
    </source>
</evidence>
<dbReference type="InterPro" id="IPR036396">
    <property type="entry name" value="Cyt_P450_sf"/>
</dbReference>
<dbReference type="OrthoDB" id="2789670at2759"/>
<evidence type="ECO:0000256" key="12">
    <source>
        <dbReference type="SAM" id="Phobius"/>
    </source>
</evidence>
<dbReference type="GO" id="GO:0020037">
    <property type="term" value="F:heme binding"/>
    <property type="evidence" value="ECO:0007669"/>
    <property type="project" value="InterPro"/>
</dbReference>
<keyword evidence="2 9" id="KW-0349">Heme</keyword>
<feature type="compositionally biased region" description="Polar residues" evidence="11">
    <location>
        <begin position="8"/>
        <end position="22"/>
    </location>
</feature>
<dbReference type="FunFam" id="1.10.630.10:FF:000054">
    <property type="entry name" value="Cytochrome P450 84A1"/>
    <property type="match status" value="1"/>
</dbReference>
<evidence type="ECO:0000256" key="4">
    <source>
        <dbReference type="ARBA" id="ARBA00022723"/>
    </source>
</evidence>
<feature type="region of interest" description="Disordered" evidence="11">
    <location>
        <begin position="1"/>
        <end position="25"/>
    </location>
</feature>
<gene>
    <name evidence="13" type="ORF">OIU79_022059</name>
</gene>
<reference evidence="13" key="1">
    <citation type="submission" date="2022-11" db="EMBL/GenBank/DDBJ databases">
        <authorList>
            <person name="Hyden B.L."/>
            <person name="Feng K."/>
            <person name="Yates T."/>
            <person name="Jawdy S."/>
            <person name="Smart L.B."/>
            <person name="Muchero W."/>
        </authorList>
    </citation>
    <scope>NUCLEOTIDE SEQUENCE</scope>
    <source>
        <tissue evidence="13">Shoot tip</tissue>
    </source>
</reference>
<dbReference type="Gene3D" id="1.10.630.10">
    <property type="entry name" value="Cytochrome P450"/>
    <property type="match status" value="1"/>
</dbReference>
<dbReference type="SUPFAM" id="SSF48264">
    <property type="entry name" value="Cytochrome P450"/>
    <property type="match status" value="1"/>
</dbReference>
<dbReference type="Proteomes" id="UP001151532">
    <property type="component" value="Chromosome 4"/>
</dbReference>
<dbReference type="PRINTS" id="PR00463">
    <property type="entry name" value="EP450I"/>
</dbReference>
<feature type="transmembrane region" description="Helical" evidence="12">
    <location>
        <begin position="73"/>
        <end position="92"/>
    </location>
</feature>
<keyword evidence="3 12" id="KW-0812">Transmembrane</keyword>
<dbReference type="Pfam" id="PF00067">
    <property type="entry name" value="p450"/>
    <property type="match status" value="1"/>
</dbReference>
<comment type="caution">
    <text evidence="13">The sequence shown here is derived from an EMBL/GenBank/DDBJ whole genome shotgun (WGS) entry which is preliminary data.</text>
</comment>
<dbReference type="GO" id="GO:0016020">
    <property type="term" value="C:membrane"/>
    <property type="evidence" value="ECO:0007669"/>
    <property type="project" value="UniProtKB-SubCell"/>
</dbReference>
<dbReference type="PANTHER" id="PTHR47945:SF6">
    <property type="entry name" value="FERULATE 5-HYDROXYLASE"/>
    <property type="match status" value="1"/>
</dbReference>
<dbReference type="EMBL" id="JAPFFK010000004">
    <property type="protein sequence ID" value="KAJ6766009.1"/>
    <property type="molecule type" value="Genomic_DNA"/>
</dbReference>
<name>A0A9Q0WF19_SALPP</name>
<dbReference type="PANTHER" id="PTHR47945">
    <property type="entry name" value="CYTOCHROME P450 84A1-RELATED"/>
    <property type="match status" value="1"/>
</dbReference>